<organism evidence="1 2">
    <name type="scientific">Prymnesium parvum</name>
    <name type="common">Toxic golden alga</name>
    <dbReference type="NCBI Taxonomy" id="97485"/>
    <lineage>
        <taxon>Eukaryota</taxon>
        <taxon>Haptista</taxon>
        <taxon>Haptophyta</taxon>
        <taxon>Prymnesiophyceae</taxon>
        <taxon>Prymnesiales</taxon>
        <taxon>Prymnesiaceae</taxon>
        <taxon>Prymnesium</taxon>
    </lineage>
</organism>
<accession>A0AB34INF7</accession>
<dbReference type="SUPFAM" id="SSF57850">
    <property type="entry name" value="RING/U-box"/>
    <property type="match status" value="1"/>
</dbReference>
<dbReference type="InterPro" id="IPR011990">
    <property type="entry name" value="TPR-like_helical_dom_sf"/>
</dbReference>
<sequence length="833" mass="91279">MRATIVSTDASRGRVGVRVEGTEDEVSLRQSCVTQESLPWDACRHGGPPPEARLMSDVLTLHSIVGGFCAPSLAYVELLEPVLSNVALPPQMLASMGIDAWIGADFPFCQKSTVCAAVLDAARQLGTARFFRDARSRAPSAALAQLERRFALCNSAAGLRSVLAEFATCACLELAEQRGVGLKQSDIDPAPSHADDLFEGRQAPVIATSPRVAEHGESIGRMAVQLLENRRRTNALGRALIFRKAVEASLSEDRPSRPQERRAQARDRKMNQLQTMAAAAAVFISAGGVELLETILDSAAQSARARSRLTEQDALSDQVLLAFEVVANVRSSAMATAMLSCRVAALLCELLPKCKSPALSHNALRAVWAVVTAAPPSEFRSSIGLAKLDGVVREVAHFMVAFLSEDMLDFGRVDTAVDTAIAIASGGRELAQMVVNASVRGISHAIPTSLTLILFHHCHEQRAGRCARHARVPSGHRVHFMPICFALEGLYTISLHCDIRNVLINDGAELVPFVDALPEYSDFLETFAVQADSQHISTYLARLRAFTHATAPPMDPQPPFETQTANDRRLMQHAQLMLDARARVRAHRSEQLQVGIAPAVQRAAEARERGNVHIRGGRDLEAAEAYSEAVTHVTGLETDGEAAWALVLALSNRAEAMRRLGRHQDCLEDCTNAWVLLDRFEESFDAAELSRIQRKLREREAAVQRALGAENQSRLRAEQARSAAERRAERRRRARQARVARRELELAEEARDRLALNDAIAQAQQVRDAGMEELECIVCQDGTEEGALLDFCGYHHVMHVGCASIWRDQCVRQQQRTTNASEGPHCPVCRRPI</sequence>
<dbReference type="Gene3D" id="3.30.40.10">
    <property type="entry name" value="Zinc/RING finger domain, C3HC4 (zinc finger)"/>
    <property type="match status" value="1"/>
</dbReference>
<evidence type="ECO:0008006" key="3">
    <source>
        <dbReference type="Google" id="ProtNLM"/>
    </source>
</evidence>
<keyword evidence="2" id="KW-1185">Reference proteome</keyword>
<reference evidence="1 2" key="1">
    <citation type="journal article" date="2024" name="Science">
        <title>Giant polyketide synthase enzymes in the biosynthesis of giant marine polyether toxins.</title>
        <authorList>
            <person name="Fallon T.R."/>
            <person name="Shende V.V."/>
            <person name="Wierzbicki I.H."/>
            <person name="Pendleton A.L."/>
            <person name="Watervoot N.F."/>
            <person name="Auber R.P."/>
            <person name="Gonzalez D.J."/>
            <person name="Wisecaver J.H."/>
            <person name="Moore B.S."/>
        </authorList>
    </citation>
    <scope>NUCLEOTIDE SEQUENCE [LARGE SCALE GENOMIC DNA]</scope>
    <source>
        <strain evidence="1 2">12B1</strain>
    </source>
</reference>
<protein>
    <recommendedName>
        <fullName evidence="3">RING-type domain-containing protein</fullName>
    </recommendedName>
</protein>
<name>A0AB34INF7_PRYPA</name>
<evidence type="ECO:0000313" key="2">
    <source>
        <dbReference type="Proteomes" id="UP001515480"/>
    </source>
</evidence>
<dbReference type="InterPro" id="IPR013083">
    <property type="entry name" value="Znf_RING/FYVE/PHD"/>
</dbReference>
<gene>
    <name evidence="1" type="ORF">AB1Y20_012212</name>
</gene>
<evidence type="ECO:0000313" key="1">
    <source>
        <dbReference type="EMBL" id="KAL1503742.1"/>
    </source>
</evidence>
<dbReference type="EMBL" id="JBGBPQ010000021">
    <property type="protein sequence ID" value="KAL1503742.1"/>
    <property type="molecule type" value="Genomic_DNA"/>
</dbReference>
<dbReference type="SUPFAM" id="SSF48452">
    <property type="entry name" value="TPR-like"/>
    <property type="match status" value="1"/>
</dbReference>
<proteinExistence type="predicted"/>
<dbReference type="AlphaFoldDB" id="A0AB34INF7"/>
<comment type="caution">
    <text evidence="1">The sequence shown here is derived from an EMBL/GenBank/DDBJ whole genome shotgun (WGS) entry which is preliminary data.</text>
</comment>
<dbReference type="Proteomes" id="UP001515480">
    <property type="component" value="Unassembled WGS sequence"/>
</dbReference>
<dbReference type="Gene3D" id="1.25.40.10">
    <property type="entry name" value="Tetratricopeptide repeat domain"/>
    <property type="match status" value="1"/>
</dbReference>